<accession>A0A7T5EKL4</accession>
<evidence type="ECO:0000313" key="6">
    <source>
        <dbReference type="Proteomes" id="UP000595847"/>
    </source>
</evidence>
<feature type="chain" id="PRO_5039452137" description="Preprotein translocase subunit Tim44" evidence="3">
    <location>
        <begin position="17"/>
        <end position="146"/>
    </location>
</feature>
<feature type="compositionally biased region" description="Low complexity" evidence="1">
    <location>
        <begin position="49"/>
        <end position="66"/>
    </location>
</feature>
<evidence type="ECO:0008006" key="8">
    <source>
        <dbReference type="Google" id="ProtNLM"/>
    </source>
</evidence>
<dbReference type="RefSeq" id="WP_198827914.1">
    <property type="nucleotide sequence ID" value="NZ_CP066308.1"/>
</dbReference>
<evidence type="ECO:0000313" key="4">
    <source>
        <dbReference type="EMBL" id="QQE74333.1"/>
    </source>
</evidence>
<keyword evidence="2" id="KW-1133">Transmembrane helix</keyword>
<evidence type="ECO:0000256" key="1">
    <source>
        <dbReference type="SAM" id="MobiDB-lite"/>
    </source>
</evidence>
<evidence type="ECO:0000256" key="3">
    <source>
        <dbReference type="SAM" id="SignalP"/>
    </source>
</evidence>
<keyword evidence="7" id="KW-1185">Reference proteome</keyword>
<keyword evidence="2" id="KW-0472">Membrane</keyword>
<evidence type="ECO:0000256" key="2">
    <source>
        <dbReference type="SAM" id="Phobius"/>
    </source>
</evidence>
<keyword evidence="3" id="KW-0732">Signal</keyword>
<evidence type="ECO:0000313" key="7">
    <source>
        <dbReference type="Proteomes" id="UP000677234"/>
    </source>
</evidence>
<feature type="signal peptide" evidence="3">
    <location>
        <begin position="1"/>
        <end position="16"/>
    </location>
</feature>
<gene>
    <name evidence="4" type="ORF">JD108_21350</name>
    <name evidence="5" type="ORF">KDJ56_21285</name>
</gene>
<evidence type="ECO:0000313" key="5">
    <source>
        <dbReference type="EMBL" id="QUO41415.1"/>
    </source>
</evidence>
<dbReference type="Proteomes" id="UP000677234">
    <property type="component" value="Chromosome"/>
</dbReference>
<reference evidence="4 6" key="1">
    <citation type="submission" date="2020-12" db="EMBL/GenBank/DDBJ databases">
        <title>strain FJAT-54423T represents a novel species of the genus Brevibacillus.</title>
        <authorList>
            <person name="Tang R."/>
        </authorList>
    </citation>
    <scope>NUCLEOTIDE SEQUENCE [LARGE SCALE GENOMIC DNA]</scope>
    <source>
        <strain evidence="4 6">FJAT-54423</strain>
    </source>
</reference>
<feature type="transmembrane region" description="Helical" evidence="2">
    <location>
        <begin position="104"/>
        <end position="129"/>
    </location>
</feature>
<dbReference type="KEGG" id="bcop:JD108_21350"/>
<proteinExistence type="predicted"/>
<protein>
    <recommendedName>
        <fullName evidence="8">Preprotein translocase subunit Tim44</fullName>
    </recommendedName>
</protein>
<dbReference type="EMBL" id="CP073708">
    <property type="protein sequence ID" value="QUO41415.1"/>
    <property type="molecule type" value="Genomic_DNA"/>
</dbReference>
<dbReference type="AlphaFoldDB" id="A0A7T5EKL4"/>
<keyword evidence="2" id="KW-0812">Transmembrane</keyword>
<feature type="region of interest" description="Disordered" evidence="1">
    <location>
        <begin position="34"/>
        <end position="73"/>
    </location>
</feature>
<dbReference type="PANTHER" id="PTHR41542:SF1">
    <property type="entry name" value="BLL5807 PROTEIN"/>
    <property type="match status" value="1"/>
</dbReference>
<feature type="compositionally biased region" description="Polar residues" evidence="1">
    <location>
        <begin position="39"/>
        <end position="48"/>
    </location>
</feature>
<dbReference type="EMBL" id="CP066308">
    <property type="protein sequence ID" value="QQE74333.1"/>
    <property type="molecule type" value="Genomic_DNA"/>
</dbReference>
<organism evidence="4 6">
    <name type="scientific">Brevibacillus composti</name>
    <dbReference type="NCBI Taxonomy" id="2796470"/>
    <lineage>
        <taxon>Bacteria</taxon>
        <taxon>Bacillati</taxon>
        <taxon>Bacillota</taxon>
        <taxon>Bacilli</taxon>
        <taxon>Bacillales</taxon>
        <taxon>Paenibacillaceae</taxon>
        <taxon>Brevibacillus</taxon>
    </lineage>
</organism>
<dbReference type="PANTHER" id="PTHR41542">
    <property type="entry name" value="BLL5807 PROTEIN"/>
    <property type="match status" value="1"/>
</dbReference>
<dbReference type="Proteomes" id="UP000595847">
    <property type="component" value="Chromosome"/>
</dbReference>
<name>A0A7T5EKL4_9BACL</name>
<reference evidence="5" key="2">
    <citation type="submission" date="2021-04" db="EMBL/GenBank/DDBJ databases">
        <title>Brevibacillus composti FJAT-54423, complete genome.</title>
        <authorList>
            <person name="Tang R."/>
        </authorList>
    </citation>
    <scope>NUCLEOTIDE SEQUENCE</scope>
    <source>
        <strain evidence="5">FJAT-54424</strain>
    </source>
</reference>
<sequence>MKKLLMLLMAFALVFAPGGLDVDHADAKGYKSGKKSIAPTKTTPNKADSNVNATTNTNTNSTNATTPMKNTSTAAPSKGGFMKGLLVGGLAGLLFGSLFGDLGMLGSILGFMINVLALVVLFVVIRKVYLLFKNQRKKQELDPWKK</sequence>